<protein>
    <submittedName>
        <fullName evidence="1">Uncharacterized protein</fullName>
    </submittedName>
</protein>
<proteinExistence type="predicted"/>
<organism evidence="1 2">
    <name type="scientific">Geodia barretti</name>
    <name type="common">Barrett's horny sponge</name>
    <dbReference type="NCBI Taxonomy" id="519541"/>
    <lineage>
        <taxon>Eukaryota</taxon>
        <taxon>Metazoa</taxon>
        <taxon>Porifera</taxon>
        <taxon>Demospongiae</taxon>
        <taxon>Heteroscleromorpha</taxon>
        <taxon>Tetractinellida</taxon>
        <taxon>Astrophorina</taxon>
        <taxon>Geodiidae</taxon>
        <taxon>Geodia</taxon>
    </lineage>
</organism>
<reference evidence="1" key="1">
    <citation type="submission" date="2023-03" db="EMBL/GenBank/DDBJ databases">
        <authorList>
            <person name="Steffen K."/>
            <person name="Cardenas P."/>
        </authorList>
    </citation>
    <scope>NUCLEOTIDE SEQUENCE</scope>
</reference>
<name>A0AA35S8K8_GEOBA</name>
<accession>A0AA35S8K8</accession>
<comment type="caution">
    <text evidence="1">The sequence shown here is derived from an EMBL/GenBank/DDBJ whole genome shotgun (WGS) entry which is preliminary data.</text>
</comment>
<dbReference type="Proteomes" id="UP001174909">
    <property type="component" value="Unassembled WGS sequence"/>
</dbReference>
<gene>
    <name evidence="1" type="ORF">GBAR_LOCUS14564</name>
</gene>
<sequence>MSVSSLFTSALHVVVNDVTLHEREFPLSPWQRADSVGEGDGETRTPVCQKHASGSYWEIITHTIMSQ</sequence>
<dbReference type="AlphaFoldDB" id="A0AA35S8K8"/>
<dbReference type="EMBL" id="CASHTH010002126">
    <property type="protein sequence ID" value="CAI8025169.1"/>
    <property type="molecule type" value="Genomic_DNA"/>
</dbReference>
<keyword evidence="2" id="KW-1185">Reference proteome</keyword>
<evidence type="ECO:0000313" key="2">
    <source>
        <dbReference type="Proteomes" id="UP001174909"/>
    </source>
</evidence>
<evidence type="ECO:0000313" key="1">
    <source>
        <dbReference type="EMBL" id="CAI8025169.1"/>
    </source>
</evidence>